<evidence type="ECO:0000256" key="1">
    <source>
        <dbReference type="SAM" id="MobiDB-lite"/>
    </source>
</evidence>
<keyword evidence="2" id="KW-0732">Signal</keyword>
<dbReference type="AlphaFoldDB" id="A0A9Q8UWL4"/>
<name>A0A9Q8UWL4_PASFU</name>
<dbReference type="RefSeq" id="XP_047769499.1">
    <property type="nucleotide sequence ID" value="XM_047913491.1"/>
</dbReference>
<proteinExistence type="predicted"/>
<feature type="chain" id="PRO_5040502369" evidence="2">
    <location>
        <begin position="19"/>
        <end position="470"/>
    </location>
</feature>
<dbReference type="EMBL" id="CP090175">
    <property type="protein sequence ID" value="UJO25133.1"/>
    <property type="molecule type" value="Genomic_DNA"/>
</dbReference>
<sequence length="470" mass="53048">MKRVLPLLLATAATLTCAHPLYPEVSSAFNPGNHTGDGLTYAGIVQGRIPQVQDICMNAPQSQIPILLSELCVDVLKASLNMLKGWEEEYHEAMQIEWHKKGIWTTDDKRSHELAQASVLWYKVVNVVTRAVTAHFEHKDEIPDPETNIKMLTFLQNDIITLGQVRRQRPEMEYSPNDDEAGKDKTVLDQGDILASENPSRVENEEVEGPSEPEMVDHTSTIDGEEVHMYLPVCDQACQNATHFTSWFSMSTIAVHQACESGCYTTRCLSMTQNSLADLLGFNDYYNSHDPDSPDWQIHSTQRTAEELLMKIEKAVLMAQLEWATDNHASETGQMLIKIKDDLWQLRSQKHWPGQKVPSPPPDLSQQEGGRLTPESATPDPGQVKVIPTVPEQNTKMSTWSLVKMPLGLMSLLLLMAAVFQGLRASHVFEEKTDQRYELEQGMTERLREDDELLADASVWDRPWSELKLC</sequence>
<protein>
    <submittedName>
        <fullName evidence="3">Uncharacterized protein</fullName>
    </submittedName>
</protein>
<gene>
    <name evidence="3" type="ORF">CLAFUR5_14343</name>
</gene>
<reference evidence="3" key="2">
    <citation type="journal article" date="2022" name="Microb. Genom.">
        <title>A chromosome-scale genome assembly of the tomato pathogen Cladosporium fulvum reveals a compartmentalized genome architecture and the presence of a dispensable chromosome.</title>
        <authorList>
            <person name="Zaccaron A.Z."/>
            <person name="Chen L.H."/>
            <person name="Samaras A."/>
            <person name="Stergiopoulos I."/>
        </authorList>
    </citation>
    <scope>NUCLEOTIDE SEQUENCE</scope>
    <source>
        <strain evidence="3">Race5_Kim</strain>
    </source>
</reference>
<accession>A0A9Q8UWL4</accession>
<feature type="region of interest" description="Disordered" evidence="1">
    <location>
        <begin position="195"/>
        <end position="216"/>
    </location>
</feature>
<dbReference type="GeneID" id="71994221"/>
<evidence type="ECO:0000313" key="3">
    <source>
        <dbReference type="EMBL" id="UJO25133.1"/>
    </source>
</evidence>
<evidence type="ECO:0000313" key="4">
    <source>
        <dbReference type="Proteomes" id="UP000756132"/>
    </source>
</evidence>
<organism evidence="3 4">
    <name type="scientific">Passalora fulva</name>
    <name type="common">Tomato leaf mold</name>
    <name type="synonym">Cladosporium fulvum</name>
    <dbReference type="NCBI Taxonomy" id="5499"/>
    <lineage>
        <taxon>Eukaryota</taxon>
        <taxon>Fungi</taxon>
        <taxon>Dikarya</taxon>
        <taxon>Ascomycota</taxon>
        <taxon>Pezizomycotina</taxon>
        <taxon>Dothideomycetes</taxon>
        <taxon>Dothideomycetidae</taxon>
        <taxon>Mycosphaerellales</taxon>
        <taxon>Mycosphaerellaceae</taxon>
        <taxon>Fulvia</taxon>
    </lineage>
</organism>
<dbReference type="Proteomes" id="UP000756132">
    <property type="component" value="Chromosome 13"/>
</dbReference>
<dbReference type="KEGG" id="ffu:CLAFUR5_14343"/>
<feature type="signal peptide" evidence="2">
    <location>
        <begin position="1"/>
        <end position="18"/>
    </location>
</feature>
<keyword evidence="4" id="KW-1185">Reference proteome</keyword>
<feature type="region of interest" description="Disordered" evidence="1">
    <location>
        <begin position="350"/>
        <end position="384"/>
    </location>
</feature>
<evidence type="ECO:0000256" key="2">
    <source>
        <dbReference type="SAM" id="SignalP"/>
    </source>
</evidence>
<reference evidence="3" key="1">
    <citation type="submission" date="2021-12" db="EMBL/GenBank/DDBJ databases">
        <authorList>
            <person name="Zaccaron A."/>
            <person name="Stergiopoulos I."/>
        </authorList>
    </citation>
    <scope>NUCLEOTIDE SEQUENCE</scope>
    <source>
        <strain evidence="3">Race5_Kim</strain>
    </source>
</reference>